<evidence type="ECO:0000256" key="6">
    <source>
        <dbReference type="SAM" id="MobiDB-lite"/>
    </source>
</evidence>
<reference evidence="11" key="3">
    <citation type="submission" date="2021-02" db="UniProtKB">
        <authorList>
            <consortium name="EnsemblMetazoa"/>
        </authorList>
    </citation>
    <scope>IDENTIFICATION</scope>
    <source>
        <strain evidence="11">USDA</strain>
    </source>
</reference>
<accession>E0VEK1</accession>
<dbReference type="RefSeq" id="XP_002424545.1">
    <property type="nucleotide sequence ID" value="XM_002424500.1"/>
</dbReference>
<evidence type="ECO:0000259" key="7">
    <source>
        <dbReference type="PROSITE" id="PS50055"/>
    </source>
</evidence>
<evidence type="ECO:0000313" key="10">
    <source>
        <dbReference type="EMBL" id="EEB11807.1"/>
    </source>
</evidence>
<dbReference type="InterPro" id="IPR000387">
    <property type="entry name" value="Tyr_Pase_dom"/>
</dbReference>
<keyword evidence="5" id="KW-0175">Coiled coil</keyword>
<gene>
    <name evidence="11" type="primary">8234222</name>
    <name evidence="10" type="ORF">Phum_PHUM135870</name>
</gene>
<evidence type="ECO:0000259" key="9">
    <source>
        <dbReference type="PROSITE" id="PS51180"/>
    </source>
</evidence>
<dbReference type="GO" id="GO:0032456">
    <property type="term" value="P:endocytic recycling"/>
    <property type="evidence" value="ECO:0007669"/>
    <property type="project" value="TreeGrafter"/>
</dbReference>
<dbReference type="STRING" id="121224.E0VEK1"/>
<dbReference type="OMA" id="HQRPLHM"/>
<feature type="compositionally biased region" description="Basic and acidic residues" evidence="6">
    <location>
        <begin position="1725"/>
        <end position="1742"/>
    </location>
</feature>
<dbReference type="Gene3D" id="1.20.140.50">
    <property type="entry name" value="alix/aip1 like domains"/>
    <property type="match status" value="1"/>
</dbReference>
<dbReference type="InParanoid" id="E0VEK1"/>
<dbReference type="PROSITE" id="PS51180">
    <property type="entry name" value="BRO1"/>
    <property type="match status" value="1"/>
</dbReference>
<evidence type="ECO:0008006" key="13">
    <source>
        <dbReference type="Google" id="ProtNLM"/>
    </source>
</evidence>
<feature type="region of interest" description="Disordered" evidence="6">
    <location>
        <begin position="884"/>
        <end position="915"/>
    </location>
</feature>
<dbReference type="Proteomes" id="UP000009046">
    <property type="component" value="Unassembled WGS sequence"/>
</dbReference>
<dbReference type="FunCoup" id="E0VEK1">
    <property type="interactions" value="977"/>
</dbReference>
<dbReference type="PANTHER" id="PTHR23030:SF30">
    <property type="entry name" value="TYROSINE-PROTEIN PHOSPHATASE NON-RECEPTOR TYPE 23"/>
    <property type="match status" value="1"/>
</dbReference>
<dbReference type="GO" id="GO:0004725">
    <property type="term" value="F:protein tyrosine phosphatase activity"/>
    <property type="evidence" value="ECO:0007669"/>
    <property type="project" value="InterPro"/>
</dbReference>
<evidence type="ECO:0000256" key="4">
    <source>
        <dbReference type="ARBA" id="ARBA00022753"/>
    </source>
</evidence>
<dbReference type="InterPro" id="IPR029021">
    <property type="entry name" value="Prot-tyrosine_phosphatase-like"/>
</dbReference>
<feature type="compositionally biased region" description="Polar residues" evidence="6">
    <location>
        <begin position="997"/>
        <end position="1009"/>
    </location>
</feature>
<feature type="compositionally biased region" description="Low complexity" evidence="6">
    <location>
        <begin position="1745"/>
        <end position="1757"/>
    </location>
</feature>
<dbReference type="PRINTS" id="PR00700">
    <property type="entry name" value="PRTYPHPHTASE"/>
</dbReference>
<dbReference type="CTD" id="8234222"/>
<proteinExistence type="predicted"/>
<dbReference type="InterPro" id="IPR003595">
    <property type="entry name" value="Tyr_Pase_cat"/>
</dbReference>
<feature type="compositionally biased region" description="Polar residues" evidence="6">
    <location>
        <begin position="931"/>
        <end position="981"/>
    </location>
</feature>
<evidence type="ECO:0000256" key="1">
    <source>
        <dbReference type="ARBA" id="ARBA00004177"/>
    </source>
</evidence>
<feature type="domain" description="BRO1" evidence="9">
    <location>
        <begin position="8"/>
        <end position="404"/>
    </location>
</feature>
<dbReference type="EnsemblMetazoa" id="PHUM135870-RA">
    <property type="protein sequence ID" value="PHUM135870-PA"/>
    <property type="gene ID" value="PHUM135870"/>
</dbReference>
<keyword evidence="3" id="KW-0963">Cytoplasm</keyword>
<dbReference type="GO" id="GO:0005768">
    <property type="term" value="C:endosome"/>
    <property type="evidence" value="ECO:0007669"/>
    <property type="project" value="UniProtKB-SubCell"/>
</dbReference>
<dbReference type="SMART" id="SM00404">
    <property type="entry name" value="PTPc_motif"/>
    <property type="match status" value="1"/>
</dbReference>
<dbReference type="OrthoDB" id="10266451at2759"/>
<keyword evidence="4" id="KW-0967">Endosome</keyword>
<dbReference type="VEuPathDB" id="VectorBase:PHUM135870"/>
<dbReference type="GO" id="GO:0048666">
    <property type="term" value="P:neuron development"/>
    <property type="evidence" value="ECO:0007669"/>
    <property type="project" value="UniProtKB-ARBA"/>
</dbReference>
<dbReference type="KEGG" id="phu:Phum_PHUM135870"/>
<feature type="region of interest" description="Disordered" evidence="6">
    <location>
        <begin position="1692"/>
        <end position="1764"/>
    </location>
</feature>
<dbReference type="GO" id="GO:0045022">
    <property type="term" value="P:early endosome to late endosome transport"/>
    <property type="evidence" value="ECO:0007669"/>
    <property type="project" value="TreeGrafter"/>
</dbReference>
<dbReference type="HOGENOM" id="CLU_001129_0_0_1"/>
<dbReference type="eggNOG" id="KOG2220">
    <property type="taxonomic scope" value="Eukaryota"/>
</dbReference>
<dbReference type="PROSITE" id="PS50056">
    <property type="entry name" value="TYR_PHOSPHATASE_2"/>
    <property type="match status" value="1"/>
</dbReference>
<feature type="domain" description="Tyrosine-protein phosphatase" evidence="7">
    <location>
        <begin position="1367"/>
        <end position="1596"/>
    </location>
</feature>
<organism>
    <name type="scientific">Pediculus humanus subsp. corporis</name>
    <name type="common">Body louse</name>
    <dbReference type="NCBI Taxonomy" id="121224"/>
    <lineage>
        <taxon>Eukaryota</taxon>
        <taxon>Metazoa</taxon>
        <taxon>Ecdysozoa</taxon>
        <taxon>Arthropoda</taxon>
        <taxon>Hexapoda</taxon>
        <taxon>Insecta</taxon>
        <taxon>Pterygota</taxon>
        <taxon>Neoptera</taxon>
        <taxon>Paraneoptera</taxon>
        <taxon>Psocodea</taxon>
        <taxon>Troctomorpha</taxon>
        <taxon>Phthiraptera</taxon>
        <taxon>Anoplura</taxon>
        <taxon>Pediculidae</taxon>
        <taxon>Pediculus</taxon>
    </lineage>
</organism>
<name>E0VEK1_PEDHC</name>
<sequence length="1764" mass="199942">MEAIPRLPMLSFELRSSTEKVDFSTKIKQYIINHYNEDPVLYASAITSIDSLRKEAITPGKSISSCSTMKRYYCQLHLMASRFPMKEHEPAAVSFSWKSLHSNSKITMNDISLEMASILYNIGALHSQLGASDNRTSAEGMKMSCTHFQCAAWAFQHINEEYSLVSRAIGLSPVLMSFLCHLCLAQAQECILEKSIMDNRKSAITAKVGIQVVDYYKQSLGLLTEWPLSEDSPSEITNLKIYKNWNKYVLFKIAYYESISLLFQGQQSEDQQKMGERVTFYQAAFGKLEEARKLYSGMDNTENVVEALNFLQDVIEAKRKVAKSENEFIYHETVPNLSHLPIIKGASLVKGIPFSINDPEVCGPDLFSSIVPMQAHEYASMYSEEKAKLLRKINGLIETKNEELETFLSMLDLNEITSKLDGNKLPQDLIDKCAALSARPDTIQNLTDAMGKLSDVYQDVGSMLAEIKELLEREEKHEQEYQMMLGKRPPSIAATDLTRESKKYQEAHAKASESNQTLHKAMVMHIPNLKLLSLPLKELMNHIPSISEDPEVEAISKEMQHLMSKIDEMKEQRLVLASQLRDLVCADDITRQVITYTGDKIEELFEEELKKYNKYTNLIEKNLSAQENILKAFKETYARYGSTRKNTGESFRKRSSIIASLISSYDAYEDLMAKSSKGLEFYKKLEMNVSKLLQRVKGTCKVQDEEREQMMKTYKKTETSVPQEETSSGMKLKDYLNIKKETGKLSLDHSTTIPQVNPYLNDPNVSQTPWIPGIRPAPVGSEETDAAFKGLIDSFHGFYQNQEKDRVWNNSFYSAPQNADQKLKYFLPPSTSENTYLNYNQNPSFTSNQDTYPISSYSTVLPKVEGQGMYEPKSNYYNVHSSPNRCYNNPNEQPCRPSTATPPSTNINPSVISEPIMFGSNTNEIPYYDYPNQTSSNTYPDPQKSCLNYNQQPEAITNYGSPQQFESKSDTPGNFNSTLPQTHPPFPSNSGSSSYSMNVLPQSQPQGTYNSFVSEQAPVYGSMTCDQVPSFNNSYAGTYSGAYSSLPVATGANYFQQEQLPSYDISRNYQTPANTNNYNNSMDARVSETYSSNLYKVNPANVGLDCQQNNVPVQYQPYMDNSSGAMQNSYGPQQNSQFLQSGNESVYTASQTPAQYVITNSDVYKTSDIHEGNYQGTQYYNNQYGAYGVQSDNNFINGNPVTYMQAGVEKQQAVTTMTFTNSETKSSPVTNSSNVDLLAGLDIDVNQLPLIPETASTTDEKKKECPDVQNKIKTESKTVVEQTEPEPSVKLNLKKDLNPKENNYIKKENIMNFVQDVEKYEKFVEGLTTKTLNGPTSLDLKWKEIKDLQEKISPLHIISVARCYPMKNRFSDILPYDDSRVELPSTKDDYINASRMTELTNLSPNFILTQAPLPSTYADFWTMVIEQQVEIIVCLLSDLELNGHCYWPVERGQKLEMGKLIISLQSSNTRSNWVERILSIYTHDTKTTRVVIHLQFTAWPGSSFPETPNPFIVFSEECISFFNQQRSMVHPIVVHCTSGVGRTGLFCLLIASILEIRAGREIPDLSFLAGKMCHFRKNCLRDREHLKFAYKSVLHYCQNLLMKHGISKNRFNQDECKKNEVVLNKTRNTPENFPKVSEGNNDSVDQNNFSEKGKIFFVDFKFKFKFKIFDFPIFFFLLTIDIKENNSDRVNDASEVNASNSSSTGKTSPSNPDNVFNLDLSNLSLKEKSTNKRMNKGFDKETNNPSSDDPLSLLDPLWTMKKEK</sequence>
<dbReference type="SMART" id="SM00194">
    <property type="entry name" value="PTPc"/>
    <property type="match status" value="1"/>
</dbReference>
<reference evidence="10" key="1">
    <citation type="submission" date="2007-04" db="EMBL/GenBank/DDBJ databases">
        <title>Annotation of Pediculus humanus corporis strain USDA.</title>
        <authorList>
            <person name="Kirkness E."/>
            <person name="Hannick L."/>
            <person name="Hass B."/>
            <person name="Bruggner R."/>
            <person name="Lawson D."/>
            <person name="Bidwell S."/>
            <person name="Joardar V."/>
            <person name="Caler E."/>
            <person name="Walenz B."/>
            <person name="Inman J."/>
            <person name="Schobel S."/>
            <person name="Galinsky K."/>
            <person name="Amedeo P."/>
            <person name="Strausberg R."/>
        </authorList>
    </citation>
    <scope>NUCLEOTIDE SEQUENCE</scope>
    <source>
        <strain evidence="10">USDA</strain>
    </source>
</reference>
<dbReference type="Gene3D" id="1.20.120.560">
    <property type="entry name" value="alix/aip1 in complex with the ypdl late domain"/>
    <property type="match status" value="1"/>
</dbReference>
<evidence type="ECO:0000256" key="5">
    <source>
        <dbReference type="SAM" id="Coils"/>
    </source>
</evidence>
<evidence type="ECO:0000313" key="11">
    <source>
        <dbReference type="EnsemblMetazoa" id="PHUM135870-PA"/>
    </source>
</evidence>
<dbReference type="Pfam" id="PF00102">
    <property type="entry name" value="Y_phosphatase"/>
    <property type="match status" value="1"/>
</dbReference>
<dbReference type="InterPro" id="IPR038499">
    <property type="entry name" value="BRO1_sf"/>
</dbReference>
<protein>
    <recommendedName>
        <fullName evidence="13">Tyrosine-protein phosphatase non-receptor type 23</fullName>
    </recommendedName>
</protein>
<dbReference type="GeneID" id="8234222"/>
<feature type="compositionally biased region" description="Polar residues" evidence="6">
    <location>
        <begin position="884"/>
        <end position="911"/>
    </location>
</feature>
<dbReference type="Pfam" id="PF03097">
    <property type="entry name" value="BRO1"/>
    <property type="match status" value="1"/>
</dbReference>
<dbReference type="eggNOG" id="KOG0789">
    <property type="taxonomic scope" value="Eukaryota"/>
</dbReference>
<evidence type="ECO:0000259" key="8">
    <source>
        <dbReference type="PROSITE" id="PS50056"/>
    </source>
</evidence>
<evidence type="ECO:0000256" key="2">
    <source>
        <dbReference type="ARBA" id="ARBA00004496"/>
    </source>
</evidence>
<dbReference type="SMART" id="SM01041">
    <property type="entry name" value="BRO1"/>
    <property type="match status" value="1"/>
</dbReference>
<dbReference type="Gene3D" id="1.25.40.280">
    <property type="entry name" value="alix/aip1 like domains"/>
    <property type="match status" value="1"/>
</dbReference>
<dbReference type="InterPro" id="IPR016130">
    <property type="entry name" value="Tyr_Pase_AS"/>
</dbReference>
<reference evidence="10" key="2">
    <citation type="submission" date="2007-04" db="EMBL/GenBank/DDBJ databases">
        <title>The genome of the human body louse.</title>
        <authorList>
            <consortium name="The Human Body Louse Genome Consortium"/>
            <person name="Kirkness E."/>
            <person name="Walenz B."/>
            <person name="Hass B."/>
            <person name="Bruggner R."/>
            <person name="Strausberg R."/>
        </authorList>
    </citation>
    <scope>NUCLEOTIDE SEQUENCE</scope>
    <source>
        <strain evidence="10">USDA</strain>
    </source>
</reference>
<dbReference type="EMBL" id="DS235093">
    <property type="protein sequence ID" value="EEB11807.1"/>
    <property type="molecule type" value="Genomic_DNA"/>
</dbReference>
<dbReference type="CDD" id="cd09234">
    <property type="entry name" value="V_HD-PTP_like"/>
    <property type="match status" value="1"/>
</dbReference>
<dbReference type="InterPro" id="IPR025304">
    <property type="entry name" value="ALIX_V_dom"/>
</dbReference>
<keyword evidence="12" id="KW-1185">Reference proteome</keyword>
<feature type="coiled-coil region" evidence="5">
    <location>
        <begin position="460"/>
        <end position="487"/>
    </location>
</feature>
<dbReference type="GO" id="GO:0043328">
    <property type="term" value="P:protein transport to vacuole involved in ubiquitin-dependent protein catabolic process via the multivesicular body sorting pathway"/>
    <property type="evidence" value="ECO:0007669"/>
    <property type="project" value="TreeGrafter"/>
</dbReference>
<feature type="compositionally biased region" description="Low complexity" evidence="6">
    <location>
        <begin position="1699"/>
        <end position="1712"/>
    </location>
</feature>
<dbReference type="PROSITE" id="PS00383">
    <property type="entry name" value="TYR_PHOSPHATASE_1"/>
    <property type="match status" value="1"/>
</dbReference>
<comment type="subcellular location">
    <subcellularLocation>
        <location evidence="2">Cytoplasm</location>
    </subcellularLocation>
    <subcellularLocation>
        <location evidence="1">Endosome</location>
    </subcellularLocation>
</comment>
<dbReference type="PANTHER" id="PTHR23030">
    <property type="entry name" value="PCD6 INTERACTING PROTEIN-RELATED"/>
    <property type="match status" value="1"/>
</dbReference>
<feature type="domain" description="Tyrosine specific protein phosphatases" evidence="8">
    <location>
        <begin position="1509"/>
        <end position="1549"/>
    </location>
</feature>
<dbReference type="Pfam" id="PF13949">
    <property type="entry name" value="ALIX_LYPXL_bnd"/>
    <property type="match status" value="1"/>
</dbReference>
<dbReference type="Gene3D" id="3.90.190.10">
    <property type="entry name" value="Protein tyrosine phosphatase superfamily"/>
    <property type="match status" value="1"/>
</dbReference>
<feature type="region of interest" description="Disordered" evidence="6">
    <location>
        <begin position="927"/>
        <end position="1009"/>
    </location>
</feature>
<evidence type="ECO:0000256" key="3">
    <source>
        <dbReference type="ARBA" id="ARBA00022490"/>
    </source>
</evidence>
<dbReference type="CDD" id="cd09239">
    <property type="entry name" value="BRO1_HD-PTP_like"/>
    <property type="match status" value="1"/>
</dbReference>
<dbReference type="CDD" id="cd14539">
    <property type="entry name" value="PTP-N23"/>
    <property type="match status" value="1"/>
</dbReference>
<evidence type="ECO:0000313" key="12">
    <source>
        <dbReference type="Proteomes" id="UP000009046"/>
    </source>
</evidence>
<dbReference type="InterPro" id="IPR000242">
    <property type="entry name" value="PTP_cat"/>
</dbReference>
<dbReference type="InterPro" id="IPR004328">
    <property type="entry name" value="BRO1_dom"/>
</dbReference>
<dbReference type="EMBL" id="AAZO01001572">
    <property type="status" value="NOT_ANNOTATED_CDS"/>
    <property type="molecule type" value="Genomic_DNA"/>
</dbReference>
<dbReference type="PROSITE" id="PS50055">
    <property type="entry name" value="TYR_PHOSPHATASE_PTP"/>
    <property type="match status" value="1"/>
</dbReference>
<dbReference type="SUPFAM" id="SSF52799">
    <property type="entry name" value="(Phosphotyrosine protein) phosphatases II"/>
    <property type="match status" value="1"/>
</dbReference>